<name>A0ABX0H3A1_9ACTN</name>
<keyword evidence="5" id="KW-0282">Flagellum</keyword>
<protein>
    <recommendedName>
        <fullName evidence="4">Flagellar assembly factor FliW</fullName>
    </recommendedName>
</protein>
<comment type="subunit">
    <text evidence="4">Interacts with translational regulator CsrA and flagellin(s).</text>
</comment>
<sequence>MTAAIDERTGSGVAGSSLEIVRDGVGHDGRVDAQVTATPPAQQELPSLVFPSGLPGFSEARQFALVRLDDAGTAYSLRSLEHEDLRFVVMPPGLFFPDYAPEIDDEAAAELGLERAEDALVLLVVTPGESVDKATVNLMAPVVINLRTNQAAQVVLTGSDLPLRAPLA</sequence>
<dbReference type="Gene3D" id="2.30.290.10">
    <property type="entry name" value="BH3618-like"/>
    <property type="match status" value="1"/>
</dbReference>
<dbReference type="InterPro" id="IPR024046">
    <property type="entry name" value="Flagellar_assmbl_FliW_dom_sf"/>
</dbReference>
<evidence type="ECO:0000256" key="1">
    <source>
        <dbReference type="ARBA" id="ARBA00022490"/>
    </source>
</evidence>
<dbReference type="PANTHER" id="PTHR39190:SF1">
    <property type="entry name" value="FLAGELLAR ASSEMBLY FACTOR FLIW"/>
    <property type="match status" value="1"/>
</dbReference>
<keyword evidence="5" id="KW-0966">Cell projection</keyword>
<evidence type="ECO:0000256" key="3">
    <source>
        <dbReference type="ARBA" id="ARBA00022845"/>
    </source>
</evidence>
<dbReference type="HAMAP" id="MF_01185">
    <property type="entry name" value="FliW"/>
    <property type="match status" value="1"/>
</dbReference>
<dbReference type="InterPro" id="IPR003775">
    <property type="entry name" value="Flagellar_assembly_factor_FliW"/>
</dbReference>
<comment type="function">
    <text evidence="4">Acts as an anti-CsrA protein, binds CsrA and prevents it from repressing translation of its target genes, one of which is flagellin. Binds to flagellin and participates in the assembly of the flagellum.</text>
</comment>
<keyword evidence="4" id="KW-0143">Chaperone</keyword>
<comment type="similarity">
    <text evidence="4">Belongs to the FliW family.</text>
</comment>
<evidence type="ECO:0000256" key="4">
    <source>
        <dbReference type="HAMAP-Rule" id="MF_01185"/>
    </source>
</evidence>
<keyword evidence="5" id="KW-0969">Cilium</keyword>
<dbReference type="EMBL" id="JAANNP010000120">
    <property type="protein sequence ID" value="NHC16265.1"/>
    <property type="molecule type" value="Genomic_DNA"/>
</dbReference>
<keyword evidence="1 4" id="KW-0963">Cytoplasm</keyword>
<dbReference type="Pfam" id="PF02623">
    <property type="entry name" value="FliW"/>
    <property type="match status" value="1"/>
</dbReference>
<dbReference type="Proteomes" id="UP000800981">
    <property type="component" value="Unassembled WGS sequence"/>
</dbReference>
<gene>
    <name evidence="4" type="primary">fliW</name>
    <name evidence="5" type="ORF">G9H71_20990</name>
</gene>
<proteinExistence type="inferred from homology"/>
<dbReference type="SUPFAM" id="SSF141457">
    <property type="entry name" value="BH3618-like"/>
    <property type="match status" value="1"/>
</dbReference>
<comment type="subcellular location">
    <subcellularLocation>
        <location evidence="4">Cytoplasm</location>
    </subcellularLocation>
</comment>
<evidence type="ECO:0000256" key="2">
    <source>
        <dbReference type="ARBA" id="ARBA00022795"/>
    </source>
</evidence>
<reference evidence="5 6" key="1">
    <citation type="submission" date="2020-03" db="EMBL/GenBank/DDBJ databases">
        <title>Two novel Motilibacter sp.</title>
        <authorList>
            <person name="Liu S."/>
        </authorList>
    </citation>
    <scope>NUCLEOTIDE SEQUENCE [LARGE SCALE GENOMIC DNA]</scope>
    <source>
        <strain evidence="5 6">E257</strain>
    </source>
</reference>
<accession>A0ABX0H3A1</accession>
<evidence type="ECO:0000313" key="6">
    <source>
        <dbReference type="Proteomes" id="UP000800981"/>
    </source>
</evidence>
<dbReference type="PANTHER" id="PTHR39190">
    <property type="entry name" value="FLAGELLAR ASSEMBLY FACTOR FLIW"/>
    <property type="match status" value="1"/>
</dbReference>
<keyword evidence="6" id="KW-1185">Reference proteome</keyword>
<keyword evidence="2 4" id="KW-1005">Bacterial flagellum biogenesis</keyword>
<keyword evidence="3 4" id="KW-0810">Translation regulation</keyword>
<comment type="caution">
    <text evidence="5">The sequence shown here is derived from an EMBL/GenBank/DDBJ whole genome shotgun (WGS) entry which is preliminary data.</text>
</comment>
<organism evidence="5 6">
    <name type="scientific">Motilibacter deserti</name>
    <dbReference type="NCBI Taxonomy" id="2714956"/>
    <lineage>
        <taxon>Bacteria</taxon>
        <taxon>Bacillati</taxon>
        <taxon>Actinomycetota</taxon>
        <taxon>Actinomycetes</taxon>
        <taxon>Motilibacterales</taxon>
        <taxon>Motilibacteraceae</taxon>
        <taxon>Motilibacter</taxon>
    </lineage>
</organism>
<evidence type="ECO:0000313" key="5">
    <source>
        <dbReference type="EMBL" id="NHC16265.1"/>
    </source>
</evidence>